<dbReference type="Proteomes" id="UP000278807">
    <property type="component" value="Unassembled WGS sequence"/>
</dbReference>
<accession>A0A0R3TFL7</accession>
<dbReference type="EMBL" id="UZAE01005554">
    <property type="protein sequence ID" value="VDO01714.1"/>
    <property type="molecule type" value="Genomic_DNA"/>
</dbReference>
<gene>
    <name evidence="3" type="ORF">HNAJ_LOCUS5854</name>
</gene>
<evidence type="ECO:0000313" key="4">
    <source>
        <dbReference type="Proteomes" id="UP000278807"/>
    </source>
</evidence>
<evidence type="ECO:0000313" key="5">
    <source>
        <dbReference type="WBParaSite" id="HNAJ_0000585801-mRNA-1"/>
    </source>
</evidence>
<evidence type="ECO:0000313" key="3">
    <source>
        <dbReference type="EMBL" id="VDO01714.1"/>
    </source>
</evidence>
<feature type="region of interest" description="Disordered" evidence="1">
    <location>
        <begin position="53"/>
        <end position="81"/>
    </location>
</feature>
<keyword evidence="2" id="KW-0812">Transmembrane</keyword>
<evidence type="ECO:0000256" key="2">
    <source>
        <dbReference type="SAM" id="Phobius"/>
    </source>
</evidence>
<keyword evidence="2" id="KW-1133">Transmembrane helix</keyword>
<feature type="compositionally biased region" description="Pro residues" evidence="1">
    <location>
        <begin position="71"/>
        <end position="81"/>
    </location>
</feature>
<reference evidence="5" key="1">
    <citation type="submission" date="2017-02" db="UniProtKB">
        <authorList>
            <consortium name="WormBaseParasite"/>
        </authorList>
    </citation>
    <scope>IDENTIFICATION</scope>
</reference>
<proteinExistence type="predicted"/>
<dbReference type="WBParaSite" id="HNAJ_0000585801-mRNA-1">
    <property type="protein sequence ID" value="HNAJ_0000585801-mRNA-1"/>
    <property type="gene ID" value="HNAJ_0000585801"/>
</dbReference>
<reference evidence="3 4" key="2">
    <citation type="submission" date="2018-11" db="EMBL/GenBank/DDBJ databases">
        <authorList>
            <consortium name="Pathogen Informatics"/>
        </authorList>
    </citation>
    <scope>NUCLEOTIDE SEQUENCE [LARGE SCALE GENOMIC DNA]</scope>
</reference>
<evidence type="ECO:0000256" key="1">
    <source>
        <dbReference type="SAM" id="MobiDB-lite"/>
    </source>
</evidence>
<protein>
    <submittedName>
        <fullName evidence="5">Anoctamin</fullName>
    </submittedName>
</protein>
<sequence length="157" mass="18084">MLLMIEPREELAKDVLMCAYVVSTIMPLLTDFFLRYSSERNELQWKPGCQISVSSSNTPPPHSPSTTIHPPRSPLPRPHPPPLKCQQTLQGALIMRLQWQPKETSPWRAQQKGRMEMFNYFELVDIHQMPTQNKTCAYVPLYILYLCVIVVISSSDI</sequence>
<keyword evidence="2" id="KW-0472">Membrane</keyword>
<feature type="transmembrane region" description="Helical" evidence="2">
    <location>
        <begin position="136"/>
        <end position="155"/>
    </location>
</feature>
<name>A0A0R3TFL7_RODNA</name>
<dbReference type="AlphaFoldDB" id="A0A0R3TFL7"/>
<organism evidence="5">
    <name type="scientific">Rodentolepis nana</name>
    <name type="common">Dwarf tapeworm</name>
    <name type="synonym">Hymenolepis nana</name>
    <dbReference type="NCBI Taxonomy" id="102285"/>
    <lineage>
        <taxon>Eukaryota</taxon>
        <taxon>Metazoa</taxon>
        <taxon>Spiralia</taxon>
        <taxon>Lophotrochozoa</taxon>
        <taxon>Platyhelminthes</taxon>
        <taxon>Cestoda</taxon>
        <taxon>Eucestoda</taxon>
        <taxon>Cyclophyllidea</taxon>
        <taxon>Hymenolepididae</taxon>
        <taxon>Rodentolepis</taxon>
    </lineage>
</organism>
<keyword evidence="4" id="KW-1185">Reference proteome</keyword>
<feature type="transmembrane region" description="Helical" evidence="2">
    <location>
        <begin position="12"/>
        <end position="34"/>
    </location>
</feature>